<keyword evidence="3" id="KW-1185">Reference proteome</keyword>
<dbReference type="Proteomes" id="UP000194266">
    <property type="component" value="Unassembled WGS sequence"/>
</dbReference>
<name>A0ABX3YLC2_9ACTN</name>
<evidence type="ECO:0000313" key="2">
    <source>
        <dbReference type="EMBL" id="OSZ60684.1"/>
    </source>
</evidence>
<dbReference type="RefSeq" id="WP_086168868.1">
    <property type="nucleotide sequence ID" value="NZ_MRYD01000034.1"/>
</dbReference>
<sequence>MSGASVSPYGFATVRGRGYRPEQVDAFATALCRDRDAAWERAARLTVLAKEMEAEAELLRAAVARLAPQTYEALGERARRLFQLGEEEAAEVRERARREAHERVARAEERALEVRRAAEADAGALRADAEERARQRLLAARAEADELRVTARREVKERRTEALAALREVRRRTAALLADQERDHAERWEAAERSAAARATALDARHAELTARAEAALAEAEEAFADAEESARCRQGEAQARAAEIVAEARAREERIARETERVLREHGERWDDVQAHMDQVRDSLAALTGGRTPTE</sequence>
<keyword evidence="1" id="KW-0175">Coiled coil</keyword>
<gene>
    <name evidence="2" type="ORF">OQI_09310</name>
</gene>
<feature type="coiled-coil region" evidence="1">
    <location>
        <begin position="90"/>
        <end position="172"/>
    </location>
</feature>
<evidence type="ECO:0000313" key="3">
    <source>
        <dbReference type="Proteomes" id="UP000194266"/>
    </source>
</evidence>
<proteinExistence type="predicted"/>
<dbReference type="EMBL" id="MRYD01000034">
    <property type="protein sequence ID" value="OSZ60684.1"/>
    <property type="molecule type" value="Genomic_DNA"/>
</dbReference>
<organism evidence="2 3">
    <name type="scientific">Streptomyces pharetrae CZA14</name>
    <dbReference type="NCBI Taxonomy" id="1144883"/>
    <lineage>
        <taxon>Bacteria</taxon>
        <taxon>Bacillati</taxon>
        <taxon>Actinomycetota</taxon>
        <taxon>Actinomycetes</taxon>
        <taxon>Kitasatosporales</taxon>
        <taxon>Streptomycetaceae</taxon>
        <taxon>Streptomyces</taxon>
    </lineage>
</organism>
<evidence type="ECO:0000256" key="1">
    <source>
        <dbReference type="SAM" id="Coils"/>
    </source>
</evidence>
<accession>A0ABX3YLC2</accession>
<reference evidence="2 3" key="1">
    <citation type="submission" date="2016-12" db="EMBL/GenBank/DDBJ databases">
        <title>Genome Mining:The Detection of Biosynthetic Gene Clusters to Aid in the Expression of Curamycin A produced by Streptomyces sp. strain CZA14.</title>
        <authorList>
            <person name="Durrell K.A."/>
            <person name="Kirby B.M."/>
            <person name="Khan W."/>
            <person name="Mthethwa T."/>
            <person name="Le Roes-Hill M."/>
        </authorList>
    </citation>
    <scope>NUCLEOTIDE SEQUENCE [LARGE SCALE GENOMIC DNA]</scope>
    <source>
        <strain evidence="2 3">CZA14</strain>
    </source>
</reference>
<comment type="caution">
    <text evidence="2">The sequence shown here is derived from an EMBL/GenBank/DDBJ whole genome shotgun (WGS) entry which is preliminary data.</text>
</comment>
<protein>
    <submittedName>
        <fullName evidence="2">Cellulose-binding protein</fullName>
    </submittedName>
</protein>